<feature type="transmembrane region" description="Helical" evidence="1">
    <location>
        <begin position="66"/>
        <end position="86"/>
    </location>
</feature>
<reference evidence="2 3" key="1">
    <citation type="submission" date="2023-07" db="EMBL/GenBank/DDBJ databases">
        <title>Genomic Encyclopedia of Type Strains, Phase IV (KMG-IV): sequencing the most valuable type-strain genomes for metagenomic binning, comparative biology and taxonomic classification.</title>
        <authorList>
            <person name="Goeker M."/>
        </authorList>
    </citation>
    <scope>NUCLEOTIDE SEQUENCE [LARGE SCALE GENOMIC DNA]</scope>
    <source>
        <strain evidence="2 3">DSM 12751</strain>
    </source>
</reference>
<dbReference type="Proteomes" id="UP001235840">
    <property type="component" value="Unassembled WGS sequence"/>
</dbReference>
<name>A0ABT9VZD7_9BACI</name>
<protein>
    <submittedName>
        <fullName evidence="2">Transporter family-2 protein</fullName>
    </submittedName>
</protein>
<comment type="caution">
    <text evidence="2">The sequence shown here is derived from an EMBL/GenBank/DDBJ whole genome shotgun (WGS) entry which is preliminary data.</text>
</comment>
<keyword evidence="3" id="KW-1185">Reference proteome</keyword>
<dbReference type="PANTHER" id="PTHR34821">
    <property type="entry name" value="INNER MEMBRANE PROTEIN YDCZ"/>
    <property type="match status" value="1"/>
</dbReference>
<dbReference type="InterPro" id="IPR006750">
    <property type="entry name" value="YdcZ"/>
</dbReference>
<dbReference type="RefSeq" id="WP_307394242.1">
    <property type="nucleotide sequence ID" value="NZ_BAAADK010000048.1"/>
</dbReference>
<dbReference type="Pfam" id="PF04657">
    <property type="entry name" value="DMT_YdcZ"/>
    <property type="match status" value="1"/>
</dbReference>
<dbReference type="PANTHER" id="PTHR34821:SF3">
    <property type="entry name" value="MEMBRANE PROTEIN"/>
    <property type="match status" value="1"/>
</dbReference>
<feature type="transmembrane region" description="Helical" evidence="1">
    <location>
        <begin position="92"/>
        <end position="115"/>
    </location>
</feature>
<sequence>MILGILLGLIAGSLVGVQNIFNSKVNERASTWATTTLVLGMGFLASLTMGLIFEGKQLFELANMQTWYWFSGLIGVGVVTCLVQGIRRLGATYAIFIMLTSQLIFAVLFDSFGLFGLEKVPFTLKHFVGVLIIIAGIFVFKLNGKKVGSKSALNQ</sequence>
<gene>
    <name evidence="2" type="ORF">J2S11_002121</name>
</gene>
<accession>A0ABT9VZD7</accession>
<feature type="transmembrane region" description="Helical" evidence="1">
    <location>
        <begin position="32"/>
        <end position="54"/>
    </location>
</feature>
<evidence type="ECO:0000313" key="2">
    <source>
        <dbReference type="EMBL" id="MDQ0166220.1"/>
    </source>
</evidence>
<feature type="transmembrane region" description="Helical" evidence="1">
    <location>
        <begin position="122"/>
        <end position="140"/>
    </location>
</feature>
<keyword evidence="1" id="KW-0472">Membrane</keyword>
<evidence type="ECO:0000313" key="3">
    <source>
        <dbReference type="Proteomes" id="UP001235840"/>
    </source>
</evidence>
<organism evidence="2 3">
    <name type="scientific">Caldalkalibacillus horti</name>
    <dbReference type="NCBI Taxonomy" id="77523"/>
    <lineage>
        <taxon>Bacteria</taxon>
        <taxon>Bacillati</taxon>
        <taxon>Bacillota</taxon>
        <taxon>Bacilli</taxon>
        <taxon>Bacillales</taxon>
        <taxon>Bacillaceae</taxon>
        <taxon>Caldalkalibacillus</taxon>
    </lineage>
</organism>
<dbReference type="EMBL" id="JAUSTY010000007">
    <property type="protein sequence ID" value="MDQ0166220.1"/>
    <property type="molecule type" value="Genomic_DNA"/>
</dbReference>
<keyword evidence="1" id="KW-0812">Transmembrane</keyword>
<evidence type="ECO:0000256" key="1">
    <source>
        <dbReference type="SAM" id="Phobius"/>
    </source>
</evidence>
<keyword evidence="1" id="KW-1133">Transmembrane helix</keyword>
<proteinExistence type="predicted"/>